<organism evidence="1 2">
    <name type="scientific">Alectoria fallacina</name>
    <dbReference type="NCBI Taxonomy" id="1903189"/>
    <lineage>
        <taxon>Eukaryota</taxon>
        <taxon>Fungi</taxon>
        <taxon>Dikarya</taxon>
        <taxon>Ascomycota</taxon>
        <taxon>Pezizomycotina</taxon>
        <taxon>Lecanoromycetes</taxon>
        <taxon>OSLEUM clade</taxon>
        <taxon>Lecanoromycetidae</taxon>
        <taxon>Lecanorales</taxon>
        <taxon>Lecanorineae</taxon>
        <taxon>Parmeliaceae</taxon>
        <taxon>Alectoria</taxon>
    </lineage>
</organism>
<keyword evidence="2" id="KW-1185">Reference proteome</keyword>
<protein>
    <submittedName>
        <fullName evidence="1">Uncharacterized protein</fullName>
    </submittedName>
</protein>
<evidence type="ECO:0000313" key="2">
    <source>
        <dbReference type="Proteomes" id="UP000664203"/>
    </source>
</evidence>
<evidence type="ECO:0000313" key="1">
    <source>
        <dbReference type="EMBL" id="CAF9943186.1"/>
    </source>
</evidence>
<accession>A0A8H3PJV1</accession>
<dbReference type="AlphaFoldDB" id="A0A8H3PJV1"/>
<dbReference type="EMBL" id="CAJPDR010000918">
    <property type="protein sequence ID" value="CAF9943186.1"/>
    <property type="molecule type" value="Genomic_DNA"/>
</dbReference>
<comment type="caution">
    <text evidence="1">The sequence shown here is derived from an EMBL/GenBank/DDBJ whole genome shotgun (WGS) entry which is preliminary data.</text>
</comment>
<sequence length="234" mass="27532">MDLSSTANEEEKHRFPLMRLSADIRNVIYRHAVGYAFPSLILPRWMQGMQRWHEYTVGLPVLAASSFTNLQLSNSQVYQEASYILYQSCQFAFIIAPNHASFLDECLLLGCRTGVIQDKTYIHRVKDIVLKANWEEHKRTDTRSFLWTIWEDITVMVCDELQGFSGLQRLTLDWRVPNPHEVLEPTKHQWLPVSPYFERLQAKRPDIRIEVLAWQIIPGIIPFKYREIRRFLGP</sequence>
<dbReference type="Proteomes" id="UP000664203">
    <property type="component" value="Unassembled WGS sequence"/>
</dbReference>
<name>A0A8H3PJV1_9LECA</name>
<reference evidence="1" key="1">
    <citation type="submission" date="2021-03" db="EMBL/GenBank/DDBJ databases">
        <authorList>
            <person name="Tagirdzhanova G."/>
        </authorList>
    </citation>
    <scope>NUCLEOTIDE SEQUENCE</scope>
</reference>
<gene>
    <name evidence="1" type="ORF">ALECFALPRED_010772</name>
</gene>
<proteinExistence type="predicted"/>